<dbReference type="AlphaFoldDB" id="A0A3B0RSE0"/>
<organism evidence="4">
    <name type="scientific">hydrothermal vent metagenome</name>
    <dbReference type="NCBI Taxonomy" id="652676"/>
    <lineage>
        <taxon>unclassified sequences</taxon>
        <taxon>metagenomes</taxon>
        <taxon>ecological metagenomes</taxon>
    </lineage>
</organism>
<evidence type="ECO:0000259" key="3">
    <source>
        <dbReference type="PROSITE" id="PS51549"/>
    </source>
</evidence>
<evidence type="ECO:0000256" key="1">
    <source>
        <dbReference type="SAM" id="MobiDB-lite"/>
    </source>
</evidence>
<sequence length="188" mass="20040">MFNSTRVKLTALGGIVLGIVAVAVWFQPQKLLFDQAVNETLPPSTSISSAEAQPSTTQAPVGESPGSDSGAATSADVEPTFAVGEFIDLAHEGTGTAQIVELDDGSYILRLEDLDVFNGPDLRVILSAAPLSEDDGVYDDVEFLDLGDLKGNIGNQNYEIPVGTDLSRYETVAIWCRRFNVSFNAAEI</sequence>
<dbReference type="Pfam" id="PF10517">
    <property type="entry name" value="DM13"/>
    <property type="match status" value="1"/>
</dbReference>
<gene>
    <name evidence="4" type="ORF">MNBD_ACTINO02-3244</name>
</gene>
<feature type="domain" description="DM13" evidence="3">
    <location>
        <begin position="79"/>
        <end position="188"/>
    </location>
</feature>
<keyword evidence="2" id="KW-0472">Membrane</keyword>
<protein>
    <recommendedName>
        <fullName evidence="3">DM13 domain-containing protein</fullName>
    </recommendedName>
</protein>
<dbReference type="PROSITE" id="PS51549">
    <property type="entry name" value="DM13"/>
    <property type="match status" value="1"/>
</dbReference>
<evidence type="ECO:0000313" key="4">
    <source>
        <dbReference type="EMBL" id="VAV96654.1"/>
    </source>
</evidence>
<proteinExistence type="predicted"/>
<feature type="compositionally biased region" description="Polar residues" evidence="1">
    <location>
        <begin position="43"/>
        <end position="59"/>
    </location>
</feature>
<evidence type="ECO:0000256" key="2">
    <source>
        <dbReference type="SAM" id="Phobius"/>
    </source>
</evidence>
<dbReference type="EMBL" id="UOEK01000104">
    <property type="protein sequence ID" value="VAV96654.1"/>
    <property type="molecule type" value="Genomic_DNA"/>
</dbReference>
<keyword evidence="2" id="KW-0812">Transmembrane</keyword>
<accession>A0A3B0RSE0</accession>
<dbReference type="InterPro" id="IPR019545">
    <property type="entry name" value="DM13_domain"/>
</dbReference>
<keyword evidence="2" id="KW-1133">Transmembrane helix</keyword>
<reference evidence="4" key="1">
    <citation type="submission" date="2018-06" db="EMBL/GenBank/DDBJ databases">
        <authorList>
            <person name="Zhirakovskaya E."/>
        </authorList>
    </citation>
    <scope>NUCLEOTIDE SEQUENCE</scope>
</reference>
<name>A0A3B0RSE0_9ZZZZ</name>
<feature type="transmembrane region" description="Helical" evidence="2">
    <location>
        <begin position="7"/>
        <end position="26"/>
    </location>
</feature>
<feature type="region of interest" description="Disordered" evidence="1">
    <location>
        <begin position="43"/>
        <end position="74"/>
    </location>
</feature>